<feature type="chain" id="PRO_5042016251" evidence="1">
    <location>
        <begin position="20"/>
        <end position="238"/>
    </location>
</feature>
<dbReference type="GO" id="GO:0070007">
    <property type="term" value="F:glutamic-type endopeptidase activity"/>
    <property type="evidence" value="ECO:0007669"/>
    <property type="project" value="InterPro"/>
</dbReference>
<dbReference type="Gene3D" id="2.60.120.700">
    <property type="entry name" value="Peptidase G1"/>
    <property type="match status" value="1"/>
</dbReference>
<reference evidence="2" key="1">
    <citation type="submission" date="2019-10" db="EMBL/GenBank/DDBJ databases">
        <authorList>
            <consortium name="DOE Joint Genome Institute"/>
            <person name="Kuo A."/>
            <person name="Miyauchi S."/>
            <person name="Kiss E."/>
            <person name="Drula E."/>
            <person name="Kohler A."/>
            <person name="Sanchez-Garcia M."/>
            <person name="Andreopoulos B."/>
            <person name="Barry K.W."/>
            <person name="Bonito G."/>
            <person name="Buee M."/>
            <person name="Carver A."/>
            <person name="Chen C."/>
            <person name="Cichocki N."/>
            <person name="Clum A."/>
            <person name="Culley D."/>
            <person name="Crous P.W."/>
            <person name="Fauchery L."/>
            <person name="Girlanda M."/>
            <person name="Hayes R."/>
            <person name="Keri Z."/>
            <person name="LaButti K."/>
            <person name="Lipzen A."/>
            <person name="Lombard V."/>
            <person name="Magnuson J."/>
            <person name="Maillard F."/>
            <person name="Morin E."/>
            <person name="Murat C."/>
            <person name="Nolan M."/>
            <person name="Ohm R."/>
            <person name="Pangilinan J."/>
            <person name="Pereira M."/>
            <person name="Perotto S."/>
            <person name="Peter M."/>
            <person name="Riley R."/>
            <person name="Sitrit Y."/>
            <person name="Stielow B."/>
            <person name="Szollosi G."/>
            <person name="Zifcakova L."/>
            <person name="Stursova M."/>
            <person name="Spatafora J.W."/>
            <person name="Tedersoo L."/>
            <person name="Vaario L.-M."/>
            <person name="Yamada A."/>
            <person name="Yan M."/>
            <person name="Wang P."/>
            <person name="Xu J."/>
            <person name="Bruns T."/>
            <person name="Baldrian P."/>
            <person name="Vilgalys R."/>
            <person name="Henrissat B."/>
            <person name="Grigoriev I.V."/>
            <person name="Hibbett D."/>
            <person name="Nagy L.G."/>
            <person name="Martin F.M."/>
        </authorList>
    </citation>
    <scope>NUCLEOTIDE SEQUENCE</scope>
    <source>
        <strain evidence="2">BED1</strain>
    </source>
</reference>
<dbReference type="Proteomes" id="UP001194468">
    <property type="component" value="Unassembled WGS sequence"/>
</dbReference>
<comment type="caution">
    <text evidence="2">The sequence shown here is derived from an EMBL/GenBank/DDBJ whole genome shotgun (WGS) entry which is preliminary data.</text>
</comment>
<feature type="signal peptide" evidence="1">
    <location>
        <begin position="1"/>
        <end position="19"/>
    </location>
</feature>
<dbReference type="SUPFAM" id="SSF49899">
    <property type="entry name" value="Concanavalin A-like lectins/glucanases"/>
    <property type="match status" value="1"/>
</dbReference>
<dbReference type="PANTHER" id="PTHR37536">
    <property type="entry name" value="PUTATIVE (AFU_ORTHOLOGUE AFUA_3G02970)-RELATED"/>
    <property type="match status" value="1"/>
</dbReference>
<dbReference type="InterPro" id="IPR038656">
    <property type="entry name" value="Peptidase_G1_sf"/>
</dbReference>
<sequence length="238" mass="25871">MRFNSVLISCLLFAFAALAVKTFTSYTGSVWENQTEGTFNYVHGIFTVPEMSSPEDMDSFATVELIFDNDGGCPSGAKFRLGVNFHVVQNGPTYIQAQYQWSPDPIQKLNIPISTGDTVQLEFISHSTSGQVFVNNLSSHQHIDMVVNSSHALCGRAAGWVIQDEINGSGKEMALANFGVVSFTHANAGTRGEILMGPLGATQVRFFGKANYYDSEGHNMSTVIVYDDGSAVITFLSN</sequence>
<organism evidence="2 3">
    <name type="scientific">Boletus edulis BED1</name>
    <dbReference type="NCBI Taxonomy" id="1328754"/>
    <lineage>
        <taxon>Eukaryota</taxon>
        <taxon>Fungi</taxon>
        <taxon>Dikarya</taxon>
        <taxon>Basidiomycota</taxon>
        <taxon>Agaricomycotina</taxon>
        <taxon>Agaricomycetes</taxon>
        <taxon>Agaricomycetidae</taxon>
        <taxon>Boletales</taxon>
        <taxon>Boletineae</taxon>
        <taxon>Boletaceae</taxon>
        <taxon>Boletoideae</taxon>
        <taxon>Boletus</taxon>
    </lineage>
</organism>
<protein>
    <submittedName>
        <fullName evidence="2">Peptidase A4 family-domain-containing protein</fullName>
    </submittedName>
</protein>
<dbReference type="EMBL" id="WHUW01000002">
    <property type="protein sequence ID" value="KAF8450364.1"/>
    <property type="molecule type" value="Genomic_DNA"/>
</dbReference>
<dbReference type="InterPro" id="IPR000250">
    <property type="entry name" value="Peptidase_G1"/>
</dbReference>
<dbReference type="InterPro" id="IPR013320">
    <property type="entry name" value="ConA-like_dom_sf"/>
</dbReference>
<keyword evidence="1" id="KW-0732">Signal</keyword>
<proteinExistence type="predicted"/>
<evidence type="ECO:0000313" key="2">
    <source>
        <dbReference type="EMBL" id="KAF8450364.1"/>
    </source>
</evidence>
<gene>
    <name evidence="2" type="ORF">L210DRAFT_293952</name>
</gene>
<accession>A0AAD4C652</accession>
<reference evidence="2" key="2">
    <citation type="journal article" date="2020" name="Nat. Commun.">
        <title>Large-scale genome sequencing of mycorrhizal fungi provides insights into the early evolution of symbiotic traits.</title>
        <authorList>
            <person name="Miyauchi S."/>
            <person name="Kiss E."/>
            <person name="Kuo A."/>
            <person name="Drula E."/>
            <person name="Kohler A."/>
            <person name="Sanchez-Garcia M."/>
            <person name="Morin E."/>
            <person name="Andreopoulos B."/>
            <person name="Barry K.W."/>
            <person name="Bonito G."/>
            <person name="Buee M."/>
            <person name="Carver A."/>
            <person name="Chen C."/>
            <person name="Cichocki N."/>
            <person name="Clum A."/>
            <person name="Culley D."/>
            <person name="Crous P.W."/>
            <person name="Fauchery L."/>
            <person name="Girlanda M."/>
            <person name="Hayes R.D."/>
            <person name="Keri Z."/>
            <person name="LaButti K."/>
            <person name="Lipzen A."/>
            <person name="Lombard V."/>
            <person name="Magnuson J."/>
            <person name="Maillard F."/>
            <person name="Murat C."/>
            <person name="Nolan M."/>
            <person name="Ohm R.A."/>
            <person name="Pangilinan J."/>
            <person name="Pereira M.F."/>
            <person name="Perotto S."/>
            <person name="Peter M."/>
            <person name="Pfister S."/>
            <person name="Riley R."/>
            <person name="Sitrit Y."/>
            <person name="Stielow J.B."/>
            <person name="Szollosi G."/>
            <person name="Zifcakova L."/>
            <person name="Stursova M."/>
            <person name="Spatafora J.W."/>
            <person name="Tedersoo L."/>
            <person name="Vaario L.M."/>
            <person name="Yamada A."/>
            <person name="Yan M."/>
            <person name="Wang P."/>
            <person name="Xu J."/>
            <person name="Bruns T."/>
            <person name="Baldrian P."/>
            <person name="Vilgalys R."/>
            <person name="Dunand C."/>
            <person name="Henrissat B."/>
            <person name="Grigoriev I.V."/>
            <person name="Hibbett D."/>
            <person name="Nagy L.G."/>
            <person name="Martin F.M."/>
        </authorList>
    </citation>
    <scope>NUCLEOTIDE SEQUENCE</scope>
    <source>
        <strain evidence="2">BED1</strain>
    </source>
</reference>
<evidence type="ECO:0000313" key="3">
    <source>
        <dbReference type="Proteomes" id="UP001194468"/>
    </source>
</evidence>
<dbReference type="GO" id="GO:0006508">
    <property type="term" value="P:proteolysis"/>
    <property type="evidence" value="ECO:0007669"/>
    <property type="project" value="InterPro"/>
</dbReference>
<dbReference type="CDD" id="cd13426">
    <property type="entry name" value="Peptidase_G1"/>
    <property type="match status" value="1"/>
</dbReference>
<dbReference type="Pfam" id="PF01828">
    <property type="entry name" value="Peptidase_A4"/>
    <property type="match status" value="1"/>
</dbReference>
<name>A0AAD4C652_BOLED</name>
<evidence type="ECO:0000256" key="1">
    <source>
        <dbReference type="SAM" id="SignalP"/>
    </source>
</evidence>
<dbReference type="PANTHER" id="PTHR37536:SF1">
    <property type="entry name" value="ASPERGILLOPEPSIN, PUTAITVE (AFU_ORTHOLOGUE AFUA_7G01200)"/>
    <property type="match status" value="1"/>
</dbReference>
<dbReference type="AlphaFoldDB" id="A0AAD4C652"/>
<keyword evidence="3" id="KW-1185">Reference proteome</keyword>